<dbReference type="AlphaFoldDB" id="A0AA44EJ24"/>
<keyword evidence="2" id="KW-1185">Reference proteome</keyword>
<evidence type="ECO:0000313" key="1">
    <source>
        <dbReference type="EMBL" id="NRF19123.1"/>
    </source>
</evidence>
<reference evidence="1" key="1">
    <citation type="submission" date="2019-07" db="EMBL/GenBank/DDBJ databases">
        <title>FDA dAtabase for Regulatory Grade micrObial Sequences (FDA-ARGOS): Supporting development and validation of Infectious Disease Dx tests.</title>
        <authorList>
            <person name="Bachman M."/>
            <person name="Young C."/>
            <person name="Tallon L."/>
            <person name="Sadzewicz L."/>
            <person name="Vavikolanu K."/>
            <person name="Mehta A."/>
            <person name="Aluvathingal J."/>
            <person name="Nadendla S."/>
            <person name="Nandy P."/>
            <person name="Geyer C."/>
            <person name="Yan Y."/>
            <person name="Sichtig H."/>
        </authorList>
    </citation>
    <scope>NUCLEOTIDE SEQUENCE</scope>
    <source>
        <strain evidence="1">FDAARGOS_618</strain>
    </source>
</reference>
<dbReference type="Proteomes" id="UP001155820">
    <property type="component" value="Unassembled WGS sequence"/>
</dbReference>
<dbReference type="EMBL" id="JABRWM010000006">
    <property type="protein sequence ID" value="NRF19123.1"/>
    <property type="molecule type" value="Genomic_DNA"/>
</dbReference>
<sequence>MAFLRSVDLTGPQPLQIIVLLQCLELLLQDRCGFHRSQDRGDAAVDFE</sequence>
<dbReference type="RefSeq" id="WP_172873691.1">
    <property type="nucleotide sequence ID" value="NZ_JABRWL010000005.1"/>
</dbReference>
<name>A0AA44EJ24_9HYPH</name>
<protein>
    <submittedName>
        <fullName evidence="1">Uncharacterized protein</fullName>
    </submittedName>
</protein>
<evidence type="ECO:0000313" key="2">
    <source>
        <dbReference type="Proteomes" id="UP001155820"/>
    </source>
</evidence>
<proteinExistence type="predicted"/>
<organism evidence="1 2">
    <name type="scientific">Agrobacterium pusense</name>
    <dbReference type="NCBI Taxonomy" id="648995"/>
    <lineage>
        <taxon>Bacteria</taxon>
        <taxon>Pseudomonadati</taxon>
        <taxon>Pseudomonadota</taxon>
        <taxon>Alphaproteobacteria</taxon>
        <taxon>Hyphomicrobiales</taxon>
        <taxon>Rhizobiaceae</taxon>
        <taxon>Rhizobium/Agrobacterium group</taxon>
        <taxon>Agrobacterium</taxon>
    </lineage>
</organism>
<gene>
    <name evidence="1" type="ORF">FOB26_08575</name>
</gene>
<comment type="caution">
    <text evidence="1">The sequence shown here is derived from an EMBL/GenBank/DDBJ whole genome shotgun (WGS) entry which is preliminary data.</text>
</comment>
<accession>A0AA44EJ24</accession>